<evidence type="ECO:0000256" key="2">
    <source>
        <dbReference type="SAM" id="SignalP"/>
    </source>
</evidence>
<evidence type="ECO:0000313" key="3">
    <source>
        <dbReference type="EMBL" id="PLP97644.1"/>
    </source>
</evidence>
<feature type="compositionally biased region" description="Low complexity" evidence="1">
    <location>
        <begin position="405"/>
        <end position="419"/>
    </location>
</feature>
<evidence type="ECO:0000256" key="1">
    <source>
        <dbReference type="SAM" id="MobiDB-lite"/>
    </source>
</evidence>
<sequence length="536" mass="58039">MVSGCVLRSARVACGLALLALCACAPNSAYRTHLVDLGKDQSCQRPGIGTTGAAPLPEICAQVSPEAVKDLYELHFVEFDDQGWLFPDAVPTPVVADALSLAPTDQIEHLMTRLRFLLDQHQDLSIVVFVHGWKHNAQADDANVQEFRALLEAAGAEERDRAGPGGKPRTVVGVYVGWRGKSWAIPDPVLSLTFWARKEAARRVSIGSARELFARLRSLRTYYNQLPPDAAPGAAPAPAAAVRPPVLEQTGASSEHGPQRPRIRTLMIGHSFGGLILYAAMSGSLIESLTAQRDLGRPGAKPAPPERPADMILLINPAFEASRYEALYHVSRRYAPPTFQPPLLVSVTSTKDWATGIAFPIGRSVNTLFERDTTPEQGTAMKKTPGHIDHYLTHRLRAHPPGPAPAAAGTGQAGTPAQADNAQCPGWKSEAELKVLHGDALGQAVRLNKQLEAENAAAFFQQNLGPDHLLKPGWTRTFCGDSYLTMAQDSGGAMLPNAMVWNIQVDGDVIRNHDDVMNPVFRAFMRQLYADVSTHP</sequence>
<reference evidence="3 4" key="1">
    <citation type="submission" date="2017-12" db="EMBL/GenBank/DDBJ databases">
        <title>Genome sequence of the active heterotrophic nitrifier-denitrifier, Cupriavidus pauculus UM1.</title>
        <authorList>
            <person name="Putonti C."/>
            <person name="Castignetti D."/>
        </authorList>
    </citation>
    <scope>NUCLEOTIDE SEQUENCE [LARGE SCALE GENOMIC DNA]</scope>
    <source>
        <strain evidence="3 4">UM1</strain>
    </source>
</reference>
<feature type="region of interest" description="Disordered" evidence="1">
    <location>
        <begin position="400"/>
        <end position="423"/>
    </location>
</feature>
<feature type="chain" id="PRO_5014840212" description="Alpha/beta hydrolase" evidence="2">
    <location>
        <begin position="26"/>
        <end position="536"/>
    </location>
</feature>
<name>A0A2N5C5Z0_9BURK</name>
<keyword evidence="2" id="KW-0732">Signal</keyword>
<protein>
    <recommendedName>
        <fullName evidence="5">Alpha/beta hydrolase</fullName>
    </recommendedName>
</protein>
<feature type="signal peptide" evidence="2">
    <location>
        <begin position="1"/>
        <end position="25"/>
    </location>
</feature>
<proteinExistence type="predicted"/>
<accession>A0A2N5C5Z0</accession>
<comment type="caution">
    <text evidence="3">The sequence shown here is derived from an EMBL/GenBank/DDBJ whole genome shotgun (WGS) entry which is preliminary data.</text>
</comment>
<evidence type="ECO:0008006" key="5">
    <source>
        <dbReference type="Google" id="ProtNLM"/>
    </source>
</evidence>
<evidence type="ECO:0000313" key="4">
    <source>
        <dbReference type="Proteomes" id="UP000234341"/>
    </source>
</evidence>
<gene>
    <name evidence="3" type="ORF">CYJ10_26175</name>
</gene>
<dbReference type="Proteomes" id="UP000234341">
    <property type="component" value="Unassembled WGS sequence"/>
</dbReference>
<dbReference type="EMBL" id="PJRP01000016">
    <property type="protein sequence ID" value="PLP97644.1"/>
    <property type="molecule type" value="Genomic_DNA"/>
</dbReference>
<dbReference type="AlphaFoldDB" id="A0A2N5C5Z0"/>
<organism evidence="3 4">
    <name type="scientific">Cupriavidus pauculus</name>
    <dbReference type="NCBI Taxonomy" id="82633"/>
    <lineage>
        <taxon>Bacteria</taxon>
        <taxon>Pseudomonadati</taxon>
        <taxon>Pseudomonadota</taxon>
        <taxon>Betaproteobacteria</taxon>
        <taxon>Burkholderiales</taxon>
        <taxon>Burkholderiaceae</taxon>
        <taxon>Cupriavidus</taxon>
    </lineage>
</organism>